<comment type="caution">
    <text evidence="2">The sequence shown here is derived from an EMBL/GenBank/DDBJ whole genome shotgun (WGS) entry which is preliminary data.</text>
</comment>
<dbReference type="Proteomes" id="UP001249851">
    <property type="component" value="Unassembled WGS sequence"/>
</dbReference>
<gene>
    <name evidence="2" type="ORF">P5673_007201</name>
</gene>
<evidence type="ECO:0000313" key="2">
    <source>
        <dbReference type="EMBL" id="KAK2568207.1"/>
    </source>
</evidence>
<feature type="transmembrane region" description="Helical" evidence="1">
    <location>
        <begin position="38"/>
        <end position="54"/>
    </location>
</feature>
<reference evidence="2" key="1">
    <citation type="journal article" date="2023" name="G3 (Bethesda)">
        <title>Whole genome assembly and annotation of the endangered Caribbean coral Acropora cervicornis.</title>
        <authorList>
            <person name="Selwyn J.D."/>
            <person name="Vollmer S.V."/>
        </authorList>
    </citation>
    <scope>NUCLEOTIDE SEQUENCE</scope>
    <source>
        <strain evidence="2">K2</strain>
    </source>
</reference>
<organism evidence="2 3">
    <name type="scientific">Acropora cervicornis</name>
    <name type="common">Staghorn coral</name>
    <dbReference type="NCBI Taxonomy" id="6130"/>
    <lineage>
        <taxon>Eukaryota</taxon>
        <taxon>Metazoa</taxon>
        <taxon>Cnidaria</taxon>
        <taxon>Anthozoa</taxon>
        <taxon>Hexacorallia</taxon>
        <taxon>Scleractinia</taxon>
        <taxon>Astrocoeniina</taxon>
        <taxon>Acroporidae</taxon>
        <taxon>Acropora</taxon>
    </lineage>
</organism>
<dbReference type="AlphaFoldDB" id="A0AAD9QVB3"/>
<evidence type="ECO:0000256" key="1">
    <source>
        <dbReference type="SAM" id="Phobius"/>
    </source>
</evidence>
<sequence length="83" mass="10097">MIYTNNKITLLWKPLQKQDVYMFSHDEPKKAFLLNEELIFFNCYIIFIFVWSILQHKSLHLSSCDLDVSVRERTVRRFKTCDH</sequence>
<keyword evidence="3" id="KW-1185">Reference proteome</keyword>
<keyword evidence="1" id="KW-0812">Transmembrane</keyword>
<name>A0AAD9QVB3_ACRCE</name>
<keyword evidence="1" id="KW-1133">Transmembrane helix</keyword>
<protein>
    <submittedName>
        <fullName evidence="2">Uncharacterized protein</fullName>
    </submittedName>
</protein>
<reference evidence="2" key="2">
    <citation type="journal article" date="2023" name="Science">
        <title>Genomic signatures of disease resistance in endangered staghorn corals.</title>
        <authorList>
            <person name="Vollmer S.V."/>
            <person name="Selwyn J.D."/>
            <person name="Despard B.A."/>
            <person name="Roesel C.L."/>
        </authorList>
    </citation>
    <scope>NUCLEOTIDE SEQUENCE</scope>
    <source>
        <strain evidence="2">K2</strain>
    </source>
</reference>
<dbReference type="EMBL" id="JARQWQ010000012">
    <property type="protein sequence ID" value="KAK2568207.1"/>
    <property type="molecule type" value="Genomic_DNA"/>
</dbReference>
<accession>A0AAD9QVB3</accession>
<keyword evidence="1" id="KW-0472">Membrane</keyword>
<evidence type="ECO:0000313" key="3">
    <source>
        <dbReference type="Proteomes" id="UP001249851"/>
    </source>
</evidence>
<proteinExistence type="predicted"/>